<protein>
    <submittedName>
        <fullName evidence="1">Carboxypeptidase-like regulatory domain-containing protein</fullName>
    </submittedName>
</protein>
<gene>
    <name evidence="1" type="ORF">C7Y71_007405</name>
</gene>
<dbReference type="Proteomes" id="UP000249375">
    <property type="component" value="Chromosome"/>
</dbReference>
<dbReference type="KEGG" id="alq:C7Y71_007405"/>
<dbReference type="Pfam" id="PF18939">
    <property type="entry name" value="DUF5686"/>
    <property type="match status" value="1"/>
</dbReference>
<keyword evidence="2" id="KW-1185">Reference proteome</keyword>
<evidence type="ECO:0000313" key="1">
    <source>
        <dbReference type="EMBL" id="QFQ13756.1"/>
    </source>
</evidence>
<accession>A0A5P8E9U6</accession>
<dbReference type="SUPFAM" id="SSF49464">
    <property type="entry name" value="Carboxypeptidase regulatory domain-like"/>
    <property type="match status" value="1"/>
</dbReference>
<keyword evidence="1" id="KW-0121">Carboxypeptidase</keyword>
<organism evidence="1 2">
    <name type="scientific">Pseudoprevotella muciniphila</name>
    <dbReference type="NCBI Taxonomy" id="2133944"/>
    <lineage>
        <taxon>Bacteria</taxon>
        <taxon>Pseudomonadati</taxon>
        <taxon>Bacteroidota</taxon>
        <taxon>Bacteroidia</taxon>
        <taxon>Bacteroidales</taxon>
        <taxon>Prevotellaceae</taxon>
        <taxon>Pseudoprevotella</taxon>
    </lineage>
</organism>
<dbReference type="InterPro" id="IPR043741">
    <property type="entry name" value="DUF5686"/>
</dbReference>
<dbReference type="InterPro" id="IPR008969">
    <property type="entry name" value="CarboxyPept-like_regulatory"/>
</dbReference>
<dbReference type="GO" id="GO:0004180">
    <property type="term" value="F:carboxypeptidase activity"/>
    <property type="evidence" value="ECO:0007669"/>
    <property type="project" value="UniProtKB-KW"/>
</dbReference>
<proteinExistence type="predicted"/>
<dbReference type="EMBL" id="CP033459">
    <property type="protein sequence ID" value="QFQ13756.1"/>
    <property type="molecule type" value="Genomic_DNA"/>
</dbReference>
<dbReference type="AlphaFoldDB" id="A0A5P8E9U6"/>
<sequence length="858" mass="99345">MFTVLLLSVLVAKAQKTIVGTVIDEITGEPVVMANVFFDDGVISQTDFEGKFTKEYQRSKLHVACVGYNAKTISIKHLKDTIEVTLLPLENTGGKAIVKGKKQKYDRKNNPAVELMKKVIANKKQTDLHSHDYFSYEKYTKMVFAFNEVTEQSFESGIMKPFSFMKDGLEVCNATGKLTLPISIDETSSTQVWRKKTNTEKTIITGQRTKGLKDILKSTGEMFNVILKDCFTDVDIYEDEIRLLQYPFLSPISSKNAIGFYRYFLGDTINIGTDRCVDVTFTPNNSQDFGFSGHLYVVVSDSSYRVKHLKMGIPYRSDVNFVKDMQIIQTYAQLPTGEHVIEQDEMIIQMELTNFLHKFQVTRDNYYSHFDFGVIPDRTFKFDGDTRTEANALMRDEQFWDDRRANNLNNDEEAVNRVVTSVKKAKGYKVIMPIIQAVMENFIETGSEKTPSKIDIGPVVSSISSNKVEGLRLRASAQTTANLNPHLFFKGYMAYGVKDHRWKGALETIYSFNKKAYRPHEFPRHNLTFAFKDDVISPSDQFLGPDKDNVFKALKWTTIDHMYYVRSFDINYVKEWGNGLQIWGGLYHERMEPTLEMFFQPTNLIGPSQNPADHIKYIHKSEAEIGIQYQPGVTWINTKQNRYESNYDAPILRFKHRFGFKNVLSSEHASNLTEASIYKRFWVGSWGKIDLLLRGDIQWNKVPYPYLILPSADLSYFMEDGTFSLVDNMEFLSDRALSFFGSWDMNGKILNRIPLIRKLKWRELFGCNVLWGHLTSKNDPFVNPDDPDLFFFPGRFNENGEFRYLSRSINSSKPYVEVYAGVHNVFKFFRIEYFRRLTYLSNPDTHRWGIRFKFEFSF</sequence>
<dbReference type="OrthoDB" id="983143at2"/>
<evidence type="ECO:0000313" key="2">
    <source>
        <dbReference type="Proteomes" id="UP000249375"/>
    </source>
</evidence>
<name>A0A5P8E9U6_9BACT</name>
<keyword evidence="1" id="KW-0378">Hydrolase</keyword>
<keyword evidence="1" id="KW-0645">Protease</keyword>
<reference evidence="1 2" key="1">
    <citation type="submission" date="2018-11" db="EMBL/GenBank/DDBJ databases">
        <authorList>
            <person name="Na S.W."/>
            <person name="Baik M."/>
        </authorList>
    </citation>
    <scope>NUCLEOTIDE SEQUENCE [LARGE SCALE GENOMIC DNA]</scope>
    <source>
        <strain evidence="1 2">E39</strain>
    </source>
</reference>